<sequence length="233" mass="26350">MSSAQIRDIWKSIGGLANRETRREATGLFAVIGWHIWIARNNWVFKHDWKMEIKIIEEAIEDFNLFLQTTKTDQRSSQGSLLSSTVTWKPPEIGILKINVDGAFTARTWKDSVPIQDRTSADVVEAEGFRIALDCSICLAGGSYIVEGNAQAVINMLQGKCKIKACLEVIVRDTLSFFSRFQSCSFHFIPRDGNRVAYALAKHALSLEAPLTWQRNFSSWVQRKASFDVSVFQ</sequence>
<reference evidence="1" key="1">
    <citation type="submission" date="2022-02" db="EMBL/GenBank/DDBJ databases">
        <title>Plant Genome Project.</title>
        <authorList>
            <person name="Zhang R.-G."/>
        </authorList>
    </citation>
    <scope>NUCLEOTIDE SEQUENCE</scope>
    <source>
        <strain evidence="1">AT1</strain>
    </source>
</reference>
<proteinExistence type="predicted"/>
<evidence type="ECO:0000313" key="2">
    <source>
        <dbReference type="Proteomes" id="UP001062846"/>
    </source>
</evidence>
<comment type="caution">
    <text evidence="1">The sequence shown here is derived from an EMBL/GenBank/DDBJ whole genome shotgun (WGS) entry which is preliminary data.</text>
</comment>
<dbReference type="Proteomes" id="UP001062846">
    <property type="component" value="Chromosome 4"/>
</dbReference>
<organism evidence="1 2">
    <name type="scientific">Rhododendron molle</name>
    <name type="common">Chinese azalea</name>
    <name type="synonym">Azalea mollis</name>
    <dbReference type="NCBI Taxonomy" id="49168"/>
    <lineage>
        <taxon>Eukaryota</taxon>
        <taxon>Viridiplantae</taxon>
        <taxon>Streptophyta</taxon>
        <taxon>Embryophyta</taxon>
        <taxon>Tracheophyta</taxon>
        <taxon>Spermatophyta</taxon>
        <taxon>Magnoliopsida</taxon>
        <taxon>eudicotyledons</taxon>
        <taxon>Gunneridae</taxon>
        <taxon>Pentapetalae</taxon>
        <taxon>asterids</taxon>
        <taxon>Ericales</taxon>
        <taxon>Ericaceae</taxon>
        <taxon>Ericoideae</taxon>
        <taxon>Rhodoreae</taxon>
        <taxon>Rhododendron</taxon>
    </lineage>
</organism>
<gene>
    <name evidence="1" type="ORF">RHMOL_Rhmol04G0263300</name>
</gene>
<name>A0ACC0P4I9_RHOML</name>
<dbReference type="EMBL" id="CM046391">
    <property type="protein sequence ID" value="KAI8560525.1"/>
    <property type="molecule type" value="Genomic_DNA"/>
</dbReference>
<protein>
    <submittedName>
        <fullName evidence="1">Uncharacterized protein</fullName>
    </submittedName>
</protein>
<evidence type="ECO:0000313" key="1">
    <source>
        <dbReference type="EMBL" id="KAI8560525.1"/>
    </source>
</evidence>
<keyword evidence="2" id="KW-1185">Reference proteome</keyword>
<accession>A0ACC0P4I9</accession>